<keyword evidence="1" id="KW-1133">Transmembrane helix</keyword>
<gene>
    <name evidence="3" type="ORF">ACA29_20620</name>
</gene>
<dbReference type="Pfam" id="PF03413">
    <property type="entry name" value="PepSY"/>
    <property type="match status" value="1"/>
</dbReference>
<evidence type="ECO:0000256" key="1">
    <source>
        <dbReference type="SAM" id="Phobius"/>
    </source>
</evidence>
<feature type="domain" description="PepSY" evidence="2">
    <location>
        <begin position="131"/>
        <end position="171"/>
    </location>
</feature>
<evidence type="ECO:0000313" key="4">
    <source>
        <dbReference type="Proteomes" id="UP000053881"/>
    </source>
</evidence>
<dbReference type="Gene3D" id="3.10.450.40">
    <property type="match status" value="1"/>
</dbReference>
<keyword evidence="1" id="KW-0472">Membrane</keyword>
<evidence type="ECO:0000313" key="3">
    <source>
        <dbReference type="EMBL" id="KRG10588.1"/>
    </source>
</evidence>
<dbReference type="InterPro" id="IPR025711">
    <property type="entry name" value="PepSY"/>
</dbReference>
<dbReference type="PATRIC" id="fig|217031.4.peg.7008"/>
<dbReference type="EMBL" id="LGPB01000136">
    <property type="protein sequence ID" value="KRG10588.1"/>
    <property type="molecule type" value="Genomic_DNA"/>
</dbReference>
<protein>
    <recommendedName>
        <fullName evidence="2">PepSY domain-containing protein</fullName>
    </recommendedName>
</protein>
<accession>A0A0Q9XQN1</accession>
<name>A0A0Q9XQN1_9BACI</name>
<dbReference type="AlphaFoldDB" id="A0A0Q9XQN1"/>
<sequence>MVKKMEKDQFMRKKFIKPFIIFISIVVLTFAIWQLFQYKTLAEPVTTADAENIVTDIYKGEIKEVTNTTKNFIVTIELNTGTYEIKLDRQSGDILKVSRLKEVEPNVDKEKPVKQDDAILPTPNDDANIIIPKEEAVNIALKEVKGDVDDVDFEEEDGISYYFIEIERSDDMEATIQDQCGYRRDKNYYMG</sequence>
<dbReference type="Proteomes" id="UP000053881">
    <property type="component" value="Unassembled WGS sequence"/>
</dbReference>
<evidence type="ECO:0000259" key="2">
    <source>
        <dbReference type="Pfam" id="PF03413"/>
    </source>
</evidence>
<reference evidence="3 4" key="1">
    <citation type="submission" date="2015-06" db="EMBL/GenBank/DDBJ databases">
        <title>Genome sequencing project of Bacillus galactosidilyticus PL133.</title>
        <authorList>
            <person name="Gaiero J."/>
            <person name="Nicol R."/>
            <person name="Habash M."/>
        </authorList>
    </citation>
    <scope>NUCLEOTIDE SEQUENCE [LARGE SCALE GENOMIC DNA]</scope>
    <source>
        <strain evidence="3 4">PL133</strain>
    </source>
</reference>
<feature type="transmembrane region" description="Helical" evidence="1">
    <location>
        <begin position="15"/>
        <end position="36"/>
    </location>
</feature>
<organism evidence="3 4">
    <name type="scientific">Lederbergia galactosidilytica</name>
    <dbReference type="NCBI Taxonomy" id="217031"/>
    <lineage>
        <taxon>Bacteria</taxon>
        <taxon>Bacillati</taxon>
        <taxon>Bacillota</taxon>
        <taxon>Bacilli</taxon>
        <taxon>Bacillales</taxon>
        <taxon>Bacillaceae</taxon>
        <taxon>Lederbergia</taxon>
    </lineage>
</organism>
<keyword evidence="1" id="KW-0812">Transmembrane</keyword>
<proteinExistence type="predicted"/>
<comment type="caution">
    <text evidence="3">The sequence shown here is derived from an EMBL/GenBank/DDBJ whole genome shotgun (WGS) entry which is preliminary data.</text>
</comment>